<gene>
    <name evidence="9" type="primary">mreD</name>
    <name evidence="9" type="ORF">RF679_02135</name>
</gene>
<dbReference type="PANTHER" id="PTHR37484:SF1">
    <property type="entry name" value="ROD SHAPE-DETERMINING PROTEIN MRED"/>
    <property type="match status" value="1"/>
</dbReference>
<feature type="transmembrane region" description="Helical" evidence="8">
    <location>
        <begin position="135"/>
        <end position="157"/>
    </location>
</feature>
<dbReference type="PIRSF" id="PIRSF018472">
    <property type="entry name" value="MreD_proteobac"/>
    <property type="match status" value="1"/>
</dbReference>
<evidence type="ECO:0000256" key="1">
    <source>
        <dbReference type="ARBA" id="ARBA00004651"/>
    </source>
</evidence>
<comment type="similarity">
    <text evidence="2">Belongs to the MreD family.</text>
</comment>
<dbReference type="Pfam" id="PF04093">
    <property type="entry name" value="MreD"/>
    <property type="match status" value="1"/>
</dbReference>
<accession>A0ABY9RIP3</accession>
<keyword evidence="6 8" id="KW-1133">Transmembrane helix</keyword>
<dbReference type="InterPro" id="IPR007227">
    <property type="entry name" value="Cell_shape_determining_MreD"/>
</dbReference>
<keyword evidence="3" id="KW-1003">Cell membrane</keyword>
<organism evidence="9 10">
    <name type="scientific">Undibacterium cyanobacteriorum</name>
    <dbReference type="NCBI Taxonomy" id="3073561"/>
    <lineage>
        <taxon>Bacteria</taxon>
        <taxon>Pseudomonadati</taxon>
        <taxon>Pseudomonadota</taxon>
        <taxon>Betaproteobacteria</taxon>
        <taxon>Burkholderiales</taxon>
        <taxon>Oxalobacteraceae</taxon>
        <taxon>Undibacterium</taxon>
    </lineage>
</organism>
<keyword evidence="10" id="KW-1185">Reference proteome</keyword>
<protein>
    <submittedName>
        <fullName evidence="9">Rod shape-determining protein MreD</fullName>
    </submittedName>
</protein>
<proteinExistence type="inferred from homology"/>
<dbReference type="PANTHER" id="PTHR37484">
    <property type="entry name" value="ROD SHAPE-DETERMINING PROTEIN MRED"/>
    <property type="match status" value="1"/>
</dbReference>
<dbReference type="RefSeq" id="WP_309482583.1">
    <property type="nucleotide sequence ID" value="NZ_CP133720.1"/>
</dbReference>
<keyword evidence="4 8" id="KW-0812">Transmembrane</keyword>
<evidence type="ECO:0000256" key="2">
    <source>
        <dbReference type="ARBA" id="ARBA00007776"/>
    </source>
</evidence>
<dbReference type="NCBIfam" id="TIGR03426">
    <property type="entry name" value="shape_MreD"/>
    <property type="match status" value="1"/>
</dbReference>
<evidence type="ECO:0000313" key="10">
    <source>
        <dbReference type="Proteomes" id="UP001181355"/>
    </source>
</evidence>
<evidence type="ECO:0000313" key="9">
    <source>
        <dbReference type="EMBL" id="WMW81093.1"/>
    </source>
</evidence>
<reference evidence="9" key="1">
    <citation type="submission" date="2023-09" db="EMBL/GenBank/DDBJ databases">
        <title>Undibacterium sp. 20NA77.5 isolated from freshwater.</title>
        <authorList>
            <person name="Le V."/>
            <person name="Ko S.-R."/>
            <person name="Ahn C.-Y."/>
            <person name="Oh H.-M."/>
        </authorList>
    </citation>
    <scope>NUCLEOTIDE SEQUENCE</scope>
    <source>
        <strain evidence="9">20NA77.5</strain>
    </source>
</reference>
<name>A0ABY9RIP3_9BURK</name>
<dbReference type="Proteomes" id="UP001181355">
    <property type="component" value="Chromosome"/>
</dbReference>
<sequence length="172" mass="19529">MNHPQYILQPVNPLFIAFSLILAFILNLLPWGGSIGIPDFVALVLVFWSIHQPRKVGIGIAFTMGLLMDVHDAVYLGENALAYTLLSYFAISIHRRVLWFAPLVQTFQVFPLFLGVLIVKLAVRLLVSADSHFPGWLYFLECVVTTALWPFVTWLLLAPQRRPVDKDETRPI</sequence>
<evidence type="ECO:0000256" key="7">
    <source>
        <dbReference type="ARBA" id="ARBA00023136"/>
    </source>
</evidence>
<evidence type="ECO:0000256" key="8">
    <source>
        <dbReference type="SAM" id="Phobius"/>
    </source>
</evidence>
<evidence type="ECO:0000256" key="4">
    <source>
        <dbReference type="ARBA" id="ARBA00022692"/>
    </source>
</evidence>
<keyword evidence="7 8" id="KW-0472">Membrane</keyword>
<evidence type="ECO:0000256" key="6">
    <source>
        <dbReference type="ARBA" id="ARBA00022989"/>
    </source>
</evidence>
<feature type="transmembrane region" description="Helical" evidence="8">
    <location>
        <begin position="6"/>
        <end position="26"/>
    </location>
</feature>
<dbReference type="EMBL" id="CP133720">
    <property type="protein sequence ID" value="WMW81093.1"/>
    <property type="molecule type" value="Genomic_DNA"/>
</dbReference>
<keyword evidence="5" id="KW-0133">Cell shape</keyword>
<feature type="transmembrane region" description="Helical" evidence="8">
    <location>
        <begin position="97"/>
        <end position="123"/>
    </location>
</feature>
<evidence type="ECO:0000256" key="5">
    <source>
        <dbReference type="ARBA" id="ARBA00022960"/>
    </source>
</evidence>
<dbReference type="InterPro" id="IPR026034">
    <property type="entry name" value="MreD_proteobac"/>
</dbReference>
<comment type="subcellular location">
    <subcellularLocation>
        <location evidence="1">Cell membrane</location>
        <topology evidence="1">Multi-pass membrane protein</topology>
    </subcellularLocation>
</comment>
<evidence type="ECO:0000256" key="3">
    <source>
        <dbReference type="ARBA" id="ARBA00022475"/>
    </source>
</evidence>